<comment type="caution">
    <text evidence="1">The sequence shown here is derived from an EMBL/GenBank/DDBJ whole genome shotgun (WGS) entry which is preliminary data.</text>
</comment>
<keyword evidence="2" id="KW-1185">Reference proteome</keyword>
<accession>E0NN50</accession>
<dbReference type="InterPro" id="IPR010179">
    <property type="entry name" value="CRISPR-assoc_prot_Cse3"/>
</dbReference>
<dbReference type="HOGENOM" id="CLU_080982_0_1_9"/>
<dbReference type="SUPFAM" id="SSF117987">
    <property type="entry name" value="CRISPR-associated protein"/>
    <property type="match status" value="2"/>
</dbReference>
<dbReference type="eggNOG" id="ENOG5030BEK">
    <property type="taxonomic scope" value="Bacteria"/>
</dbReference>
<dbReference type="RefSeq" id="WP_008902364.1">
    <property type="nucleotide sequence ID" value="NZ_GL397071.1"/>
</dbReference>
<evidence type="ECO:0000313" key="1">
    <source>
        <dbReference type="EMBL" id="EFM24723.1"/>
    </source>
</evidence>
<dbReference type="Gene3D" id="3.30.70.1200">
    <property type="entry name" value="Crispr-associated protein, domain 1"/>
    <property type="match status" value="1"/>
</dbReference>
<sequence>MYLSRVEIDYENRLALKELNHLGAFHNWVEQSFPEEIKNSERKRKLWRVDRLKNKNYLLIVSEDKPDFERLEKYGVKGTAQAKDYDEFLNTFKNNDRMTFRVVLNPNKSISDRSLRRGKVIPLLQEDEQFKYLIDRSEKNGFSLNNKDFYILKSNFETLYKPNGFKLDLIKAEYQGELTITDVEKFKNALTTGIGKKKAYGFGMMTVIPVIR</sequence>
<gene>
    <name evidence="1" type="primary">casE</name>
    <name evidence="1" type="ORF">HMPREF9225_1589</name>
</gene>
<dbReference type="Proteomes" id="UP000003280">
    <property type="component" value="Unassembled WGS sequence"/>
</dbReference>
<organism evidence="1 2">
    <name type="scientific">Peptoniphilus duerdenii ATCC BAA-1640</name>
    <dbReference type="NCBI Taxonomy" id="862517"/>
    <lineage>
        <taxon>Bacteria</taxon>
        <taxon>Bacillati</taxon>
        <taxon>Bacillota</taxon>
        <taxon>Tissierellia</taxon>
        <taxon>Tissierellales</taxon>
        <taxon>Peptoniphilaceae</taxon>
        <taxon>Peptoniphilus</taxon>
    </lineage>
</organism>
<dbReference type="NCBIfam" id="TIGR01907">
    <property type="entry name" value="casE_Cse3"/>
    <property type="match status" value="1"/>
</dbReference>
<dbReference type="CDD" id="cd09727">
    <property type="entry name" value="Cas6_I-E"/>
    <property type="match status" value="1"/>
</dbReference>
<dbReference type="Pfam" id="PF08798">
    <property type="entry name" value="CRISPR_assoc"/>
    <property type="match status" value="1"/>
</dbReference>
<name>E0NN50_9FIRM</name>
<dbReference type="Gene3D" id="3.30.70.1210">
    <property type="entry name" value="Crispr-associated protein, domain 2"/>
    <property type="match status" value="1"/>
</dbReference>
<evidence type="ECO:0000313" key="2">
    <source>
        <dbReference type="Proteomes" id="UP000003280"/>
    </source>
</evidence>
<reference evidence="1 2" key="1">
    <citation type="submission" date="2010-07" db="EMBL/GenBank/DDBJ databases">
        <authorList>
            <person name="Muzny D."/>
            <person name="Qin X."/>
            <person name="Deng J."/>
            <person name="Jiang H."/>
            <person name="Liu Y."/>
            <person name="Qu J."/>
            <person name="Song X.-Z."/>
            <person name="Zhang L."/>
            <person name="Thornton R."/>
            <person name="Coyle M."/>
            <person name="Francisco L."/>
            <person name="Jackson L."/>
            <person name="Javaid M."/>
            <person name="Korchina V."/>
            <person name="Kovar C."/>
            <person name="Mata R."/>
            <person name="Mathew T."/>
            <person name="Ngo R."/>
            <person name="Nguyen L."/>
            <person name="Nguyen N."/>
            <person name="Okwuonu G."/>
            <person name="Ongeri F."/>
            <person name="Pham C."/>
            <person name="Simmons D."/>
            <person name="Wilczek-Boney K."/>
            <person name="Hale W."/>
            <person name="Jakkamsetti A."/>
            <person name="Pham P."/>
            <person name="Ruth R."/>
            <person name="San Lucas F."/>
            <person name="Warren J."/>
            <person name="Zhang J."/>
            <person name="Zhao Z."/>
            <person name="Zhou C."/>
            <person name="Zhu D."/>
            <person name="Lee S."/>
            <person name="Bess C."/>
            <person name="Blankenburg K."/>
            <person name="Forbes L."/>
            <person name="Fu Q."/>
            <person name="Gubbala S."/>
            <person name="Hirani K."/>
            <person name="Jayaseelan J.C."/>
            <person name="Lara F."/>
            <person name="Munidasa M."/>
            <person name="Palculict T."/>
            <person name="Patil S."/>
            <person name="Pu L.-L."/>
            <person name="Saada N."/>
            <person name="Tang L."/>
            <person name="Weissenberger G."/>
            <person name="Zhu Y."/>
            <person name="Hemphill L."/>
            <person name="Shang Y."/>
            <person name="Youmans B."/>
            <person name="Ayvaz T."/>
            <person name="Ross M."/>
            <person name="Santibanez J."/>
            <person name="Aqrawi P."/>
            <person name="Gross S."/>
            <person name="Joshi V."/>
            <person name="Fowler G."/>
            <person name="Nazareth L."/>
            <person name="Reid J."/>
            <person name="Worley K."/>
            <person name="Petrosino J."/>
            <person name="Highlander S."/>
            <person name="Gibbs R."/>
        </authorList>
    </citation>
    <scope>NUCLEOTIDE SEQUENCE [LARGE SCALE GENOMIC DNA]</scope>
    <source>
        <strain evidence="1 2">ATCC BAA-1640</strain>
    </source>
</reference>
<dbReference type="SMART" id="SM01101">
    <property type="entry name" value="CRISPR_assoc"/>
    <property type="match status" value="1"/>
</dbReference>
<dbReference type="AlphaFoldDB" id="E0NN50"/>
<dbReference type="EMBL" id="AEEH01000048">
    <property type="protein sequence ID" value="EFM24723.1"/>
    <property type="molecule type" value="Genomic_DNA"/>
</dbReference>
<dbReference type="STRING" id="862517.HMPREF9225_1589"/>
<protein>
    <submittedName>
        <fullName evidence="1">CRISPR system CASCADE complex protein CasE</fullName>
    </submittedName>
</protein>
<dbReference type="OrthoDB" id="9795689at2"/>
<proteinExistence type="predicted"/>